<keyword evidence="3" id="KW-0660">Purine salvage</keyword>
<organism evidence="5 6">
    <name type="scientific">Phenylobacterium terrae</name>
    <dbReference type="NCBI Taxonomy" id="2665495"/>
    <lineage>
        <taxon>Bacteria</taxon>
        <taxon>Pseudomonadati</taxon>
        <taxon>Pseudomonadota</taxon>
        <taxon>Alphaproteobacteria</taxon>
        <taxon>Caulobacterales</taxon>
        <taxon>Caulobacteraceae</taxon>
        <taxon>Phenylobacterium</taxon>
    </lineage>
</organism>
<dbReference type="InterPro" id="IPR000845">
    <property type="entry name" value="Nucleoside_phosphorylase_d"/>
</dbReference>
<dbReference type="RefSeq" id="WP_377282527.1">
    <property type="nucleotide sequence ID" value="NZ_JBHRSI010000007.1"/>
</dbReference>
<feature type="site" description="Important for substrate specificity" evidence="3">
    <location>
        <position position="167"/>
    </location>
</feature>
<comment type="subunit">
    <text evidence="3">Homohexamer. Dimer of a homotrimer.</text>
</comment>
<evidence type="ECO:0000259" key="4">
    <source>
        <dbReference type="Pfam" id="PF01048"/>
    </source>
</evidence>
<comment type="catalytic activity">
    <reaction evidence="3">
        <text>S-methyl-5'-thioadenosine + phosphate = 5-(methylsulfanyl)-alpha-D-ribose 1-phosphate + adenine</text>
        <dbReference type="Rhea" id="RHEA:11852"/>
        <dbReference type="ChEBI" id="CHEBI:16708"/>
        <dbReference type="ChEBI" id="CHEBI:17509"/>
        <dbReference type="ChEBI" id="CHEBI:43474"/>
        <dbReference type="ChEBI" id="CHEBI:58533"/>
        <dbReference type="EC" id="2.4.2.28"/>
    </reaction>
</comment>
<feature type="binding site" evidence="3">
    <location>
        <begin position="209"/>
        <end position="211"/>
    </location>
    <ligand>
        <name>substrate</name>
    </ligand>
</feature>
<comment type="pathway">
    <text evidence="3">Amino-acid biosynthesis; L-methionine biosynthesis via salvage pathway; S-methyl-5-thio-alpha-D-ribose 1-phosphate from S-methyl-5'-thioadenosine (phosphorylase route): step 1/1.</text>
</comment>
<comment type="function">
    <text evidence="3">Catalyzes the reversible phosphorylation of S-methyl-5'-thioadenosine (MTA) to adenine and 5-methylthioribose-1-phosphate. Involved in the breakdown of MTA, a major by-product of polyamine biosynthesis. Responsible for the first step in the methionine salvage pathway after MTA has been generated from S-adenosylmethionine. Has broad substrate specificity with 6-aminopurine nucleosides as preferred substrates.</text>
</comment>
<dbReference type="GO" id="GO:0017061">
    <property type="term" value="F:S-methyl-5-thioadenosine phosphorylase activity"/>
    <property type="evidence" value="ECO:0007669"/>
    <property type="project" value="UniProtKB-EC"/>
</dbReference>
<feature type="binding site" evidence="3">
    <location>
        <position position="185"/>
    </location>
    <ligand>
        <name>substrate</name>
    </ligand>
</feature>
<dbReference type="InterPro" id="IPR010044">
    <property type="entry name" value="MTAP"/>
</dbReference>
<feature type="binding site" evidence="3">
    <location>
        <position position="186"/>
    </location>
    <ligand>
        <name>phosphate</name>
        <dbReference type="ChEBI" id="CHEBI:43474"/>
    </ligand>
</feature>
<dbReference type="Proteomes" id="UP001597237">
    <property type="component" value="Unassembled WGS sequence"/>
</dbReference>
<proteinExistence type="inferred from homology"/>
<feature type="site" description="Important for substrate specificity" evidence="3">
    <location>
        <position position="222"/>
    </location>
</feature>
<dbReference type="PROSITE" id="PS01240">
    <property type="entry name" value="PNP_MTAP_2"/>
    <property type="match status" value="1"/>
</dbReference>
<dbReference type="PANTHER" id="PTHR42679:SF2">
    <property type="entry name" value="S-METHYL-5'-THIOADENOSINE PHOSPHORYLASE"/>
    <property type="match status" value="1"/>
</dbReference>
<keyword evidence="1 3" id="KW-0328">Glycosyltransferase</keyword>
<feature type="binding site" evidence="3">
    <location>
        <begin position="87"/>
        <end position="88"/>
    </location>
    <ligand>
        <name>phosphate</name>
        <dbReference type="ChEBI" id="CHEBI:43474"/>
    </ligand>
</feature>
<reference evidence="6" key="1">
    <citation type="journal article" date="2019" name="Int. J. Syst. Evol. Microbiol.">
        <title>The Global Catalogue of Microorganisms (GCM) 10K type strain sequencing project: providing services to taxonomists for standard genome sequencing and annotation.</title>
        <authorList>
            <consortium name="The Broad Institute Genomics Platform"/>
            <consortium name="The Broad Institute Genome Sequencing Center for Infectious Disease"/>
            <person name="Wu L."/>
            <person name="Ma J."/>
        </authorList>
    </citation>
    <scope>NUCLEOTIDE SEQUENCE [LARGE SCALE GENOMIC DNA]</scope>
    <source>
        <strain evidence="6">DFY28</strain>
    </source>
</reference>
<evidence type="ECO:0000256" key="1">
    <source>
        <dbReference type="ARBA" id="ARBA00022676"/>
    </source>
</evidence>
<name>A0ABW4N0E0_9CAUL</name>
<feature type="binding site" evidence="3">
    <location>
        <begin position="54"/>
        <end position="55"/>
    </location>
    <ligand>
        <name>phosphate</name>
        <dbReference type="ChEBI" id="CHEBI:43474"/>
    </ligand>
</feature>
<dbReference type="CDD" id="cd09010">
    <property type="entry name" value="MTAP_SsMTAPII_like_MTIP"/>
    <property type="match status" value="1"/>
</dbReference>
<dbReference type="InterPro" id="IPR018099">
    <property type="entry name" value="Purine_phosphorylase-2_CS"/>
</dbReference>
<sequence length="301" mass="32426">MSGWKLGVLGGSGLYELPGLTGARWETIESPWGAPSDAVLTGELEGVAVVFLPRHGRGHRLLPGEINTRANIDVLKRAGCTDILSISAVGSLREDLPPGAFAVAAQYVDRTRQRPASFFGGGVPAHVSLADPVCPRLSGLAARALRDGGIEAFEDATYLAMEGPQFSTRAESRLYRSWGCDVIGMTAMPEARLAREAELPYANVCMVTDYDCWRESEAPVGIEEVLAVMRRNVDLARQMLRRLLASLPAVREPSPIDTCLDTAILGDPKSAGPETLRRLEAILARRLNPNVIPAEGSRSEP</sequence>
<evidence type="ECO:0000256" key="2">
    <source>
        <dbReference type="ARBA" id="ARBA00022679"/>
    </source>
</evidence>
<accession>A0ABW4N0E0</accession>
<dbReference type="EC" id="2.4.2.28" evidence="3"/>
<dbReference type="NCBIfam" id="TIGR01694">
    <property type="entry name" value="MTAP"/>
    <property type="match status" value="1"/>
</dbReference>
<comment type="caution">
    <text evidence="5">The sequence shown here is derived from an EMBL/GenBank/DDBJ whole genome shotgun (WGS) entry which is preliminary data.</text>
</comment>
<dbReference type="SUPFAM" id="SSF53167">
    <property type="entry name" value="Purine and uridine phosphorylases"/>
    <property type="match status" value="1"/>
</dbReference>
<dbReference type="Pfam" id="PF01048">
    <property type="entry name" value="PNP_UDP_1"/>
    <property type="match status" value="1"/>
</dbReference>
<dbReference type="PANTHER" id="PTHR42679">
    <property type="entry name" value="S-METHYL-5'-THIOADENOSINE PHOSPHORYLASE"/>
    <property type="match status" value="1"/>
</dbReference>
<keyword evidence="6" id="KW-1185">Reference proteome</keyword>
<dbReference type="EMBL" id="JBHUEY010000001">
    <property type="protein sequence ID" value="MFD1782949.1"/>
    <property type="molecule type" value="Genomic_DNA"/>
</dbReference>
<gene>
    <name evidence="3 5" type="primary">mtnP</name>
    <name evidence="5" type="ORF">ACFSC0_06050</name>
</gene>
<evidence type="ECO:0000313" key="6">
    <source>
        <dbReference type="Proteomes" id="UP001597237"/>
    </source>
</evidence>
<dbReference type="InterPro" id="IPR035994">
    <property type="entry name" value="Nucleoside_phosphorylase_sf"/>
</dbReference>
<comment type="similarity">
    <text evidence="3">Belongs to the PNP/MTAP phosphorylase family. MTAP subfamily.</text>
</comment>
<dbReference type="HAMAP" id="MF_01963">
    <property type="entry name" value="MTAP"/>
    <property type="match status" value="1"/>
</dbReference>
<evidence type="ECO:0000256" key="3">
    <source>
        <dbReference type="HAMAP-Rule" id="MF_01963"/>
    </source>
</evidence>
<feature type="domain" description="Nucleoside phosphorylase" evidence="4">
    <location>
        <begin position="5"/>
        <end position="245"/>
    </location>
</feature>
<protein>
    <recommendedName>
        <fullName evidence="3">S-methyl-5'-thioadenosine phosphorylase</fullName>
        <ecNumber evidence="3">2.4.2.28</ecNumber>
    </recommendedName>
    <alternativeName>
        <fullName evidence="3">5'-methylthioadenosine phosphorylase</fullName>
        <shortName evidence="3">MTA phosphorylase</shortName>
        <shortName evidence="3">MTAP</shortName>
    </alternativeName>
</protein>
<feature type="binding site" evidence="3">
    <location>
        <position position="12"/>
    </location>
    <ligand>
        <name>phosphate</name>
        <dbReference type="ChEBI" id="CHEBI:43474"/>
    </ligand>
</feature>
<keyword evidence="2 3" id="KW-0808">Transferase</keyword>
<dbReference type="Gene3D" id="3.40.50.1580">
    <property type="entry name" value="Nucleoside phosphorylase domain"/>
    <property type="match status" value="1"/>
</dbReference>
<evidence type="ECO:0000313" key="5">
    <source>
        <dbReference type="EMBL" id="MFD1782949.1"/>
    </source>
</evidence>